<proteinExistence type="predicted"/>
<dbReference type="EMBL" id="JACHWZ010000003">
    <property type="protein sequence ID" value="MBB3060136.1"/>
    <property type="molecule type" value="Genomic_DNA"/>
</dbReference>
<protein>
    <submittedName>
        <fullName evidence="1">Uncharacterized protein</fullName>
    </submittedName>
</protein>
<evidence type="ECO:0000313" key="1">
    <source>
        <dbReference type="EMBL" id="MBB3060136.1"/>
    </source>
</evidence>
<gene>
    <name evidence="1" type="ORF">FHS09_000949</name>
</gene>
<dbReference type="Proteomes" id="UP000535937">
    <property type="component" value="Unassembled WGS sequence"/>
</dbReference>
<accession>A0A7W4W9J0</accession>
<reference evidence="1 2" key="1">
    <citation type="submission" date="2020-08" db="EMBL/GenBank/DDBJ databases">
        <title>Genomic Encyclopedia of Type Strains, Phase III (KMG-III): the genomes of soil and plant-associated and newly described type strains.</title>
        <authorList>
            <person name="Whitman W."/>
        </authorList>
    </citation>
    <scope>NUCLEOTIDE SEQUENCE [LARGE SCALE GENOMIC DNA]</scope>
    <source>
        <strain evidence="1 2">CECT 8799</strain>
    </source>
</reference>
<dbReference type="RefSeq" id="WP_183457225.1">
    <property type="nucleotide sequence ID" value="NZ_JACHWZ010000003.1"/>
</dbReference>
<evidence type="ECO:0000313" key="2">
    <source>
        <dbReference type="Proteomes" id="UP000535937"/>
    </source>
</evidence>
<name>A0A7W4W9J0_9GAMM</name>
<dbReference type="AlphaFoldDB" id="A0A7W4W9J0"/>
<keyword evidence="2" id="KW-1185">Reference proteome</keyword>
<organism evidence="1 2">
    <name type="scientific">Microbulbifer rhizosphaerae</name>
    <dbReference type="NCBI Taxonomy" id="1562603"/>
    <lineage>
        <taxon>Bacteria</taxon>
        <taxon>Pseudomonadati</taxon>
        <taxon>Pseudomonadota</taxon>
        <taxon>Gammaproteobacteria</taxon>
        <taxon>Cellvibrionales</taxon>
        <taxon>Microbulbiferaceae</taxon>
        <taxon>Microbulbifer</taxon>
    </lineage>
</organism>
<sequence length="79" mass="8708">MPINISVAEALLILIQQNKEVLGNVLAFQNVLESVVINWGDDQVPQVELENGLNNLIQEIEKSRNVVQSLLEGLATQSI</sequence>
<comment type="caution">
    <text evidence="1">The sequence shown here is derived from an EMBL/GenBank/DDBJ whole genome shotgun (WGS) entry which is preliminary data.</text>
</comment>